<evidence type="ECO:0000313" key="3">
    <source>
        <dbReference type="EMBL" id="PHQ49536.1"/>
    </source>
</evidence>
<evidence type="ECO:0000256" key="2">
    <source>
        <dbReference type="SAM" id="Phobius"/>
    </source>
</evidence>
<feature type="region of interest" description="Disordered" evidence="1">
    <location>
        <begin position="338"/>
        <end position="362"/>
    </location>
</feature>
<name>A0A2G1XE82_STRCJ</name>
<accession>A0A2G1XE82</accession>
<organism evidence="3 4">
    <name type="scientific">Streptomyces cinnamoneus</name>
    <name type="common">Streptoverticillium cinnamoneum</name>
    <dbReference type="NCBI Taxonomy" id="53446"/>
    <lineage>
        <taxon>Bacteria</taxon>
        <taxon>Bacillati</taxon>
        <taxon>Actinomycetota</taxon>
        <taxon>Actinomycetes</taxon>
        <taxon>Kitasatosporales</taxon>
        <taxon>Streptomycetaceae</taxon>
        <taxon>Streptomyces</taxon>
        <taxon>Streptomyces cinnamoneus group</taxon>
    </lineage>
</organism>
<evidence type="ECO:0000313" key="4">
    <source>
        <dbReference type="Proteomes" id="UP000222531"/>
    </source>
</evidence>
<dbReference type="EMBL" id="NHZO01000154">
    <property type="protein sequence ID" value="PHQ49536.1"/>
    <property type="molecule type" value="Genomic_DNA"/>
</dbReference>
<gene>
    <name evidence="3" type="ORF">BLA24_26265</name>
</gene>
<feature type="region of interest" description="Disordered" evidence="1">
    <location>
        <begin position="164"/>
        <end position="214"/>
    </location>
</feature>
<dbReference type="Proteomes" id="UP000222531">
    <property type="component" value="Unassembled WGS sequence"/>
</dbReference>
<keyword evidence="2" id="KW-0472">Membrane</keyword>
<evidence type="ECO:0000256" key="1">
    <source>
        <dbReference type="SAM" id="MobiDB-lite"/>
    </source>
</evidence>
<comment type="caution">
    <text evidence="3">The sequence shown here is derived from an EMBL/GenBank/DDBJ whole genome shotgun (WGS) entry which is preliminary data.</text>
</comment>
<reference evidence="3 4" key="1">
    <citation type="journal article" date="2017" name="Biochemistry">
        <title>Identification of the Biosynthetic Pathway for the Antibiotic Bicyclomycin.</title>
        <authorList>
            <person name="Patteson J."/>
            <person name="Cai W."/>
            <person name="Johnson R.A."/>
            <person name="Santa Maria K."/>
            <person name="Li B."/>
        </authorList>
    </citation>
    <scope>NUCLEOTIDE SEQUENCE [LARGE SCALE GENOMIC DNA]</scope>
    <source>
        <strain evidence="3 4">ATCC 21532</strain>
    </source>
</reference>
<keyword evidence="2" id="KW-1133">Transmembrane helix</keyword>
<feature type="transmembrane region" description="Helical" evidence="2">
    <location>
        <begin position="371"/>
        <end position="393"/>
    </location>
</feature>
<protein>
    <submittedName>
        <fullName evidence="3">Uncharacterized protein</fullName>
    </submittedName>
</protein>
<sequence>MLVGVPPAGAAATRAEGPAAYRVAAGATAVRGAATSSDGPLIRAGTGTYTDSLKPGERKYYTVELDAASSAYVSAVAAPKPGGTMGVRDGIEVSLQAADGTQCGAGHHRSFLSAGGAYPLADYAERVVKPGAPCRSAGAYRFVVERGDAKGGDDSAVPLELRYVAEPPRKNETEEPAGPGGWSTRAPSGPPPGDGESVAGGTGFNDAAELRPGAWKDELRPGETRFYRVAVEAGEQLFADAEFGAERGGAVPFVVSGVRVGLSNEARGHVLNKTGGYQGRPATVSLATPPAAYGGGAGGGEAARGMRLAGWYYLQVSVNPKVRQTAVPVTLKIATAAARRSEQEPGAGRAAGGVEPVAATSRGTHRQRLRLIGYAGIGTGTALLLGLGVWTLLARRRQG</sequence>
<dbReference type="AlphaFoldDB" id="A0A2G1XE82"/>
<proteinExistence type="predicted"/>
<keyword evidence="2" id="KW-0812">Transmembrane</keyword>
<keyword evidence="4" id="KW-1185">Reference proteome</keyword>